<keyword evidence="10" id="KW-1185">Reference proteome</keyword>
<keyword evidence="4 7" id="KW-0456">Lyase</keyword>
<keyword evidence="2 7" id="KW-0408">Iron</keyword>
<dbReference type="Pfam" id="PF00762">
    <property type="entry name" value="Ferrochelatase"/>
    <property type="match status" value="1"/>
</dbReference>
<comment type="catalytic activity">
    <reaction evidence="7 8">
        <text>heme b + 2 H(+) = protoporphyrin IX + Fe(2+)</text>
        <dbReference type="Rhea" id="RHEA:22584"/>
        <dbReference type="ChEBI" id="CHEBI:15378"/>
        <dbReference type="ChEBI" id="CHEBI:29033"/>
        <dbReference type="ChEBI" id="CHEBI:57306"/>
        <dbReference type="ChEBI" id="CHEBI:60344"/>
        <dbReference type="EC" id="4.98.1.1"/>
    </reaction>
</comment>
<dbReference type="GO" id="GO:0005737">
    <property type="term" value="C:cytoplasm"/>
    <property type="evidence" value="ECO:0007669"/>
    <property type="project" value="UniProtKB-SubCell"/>
</dbReference>
<name>A0A845MK84_9PROT</name>
<dbReference type="Gene3D" id="3.40.50.1400">
    <property type="match status" value="2"/>
</dbReference>
<evidence type="ECO:0000256" key="6">
    <source>
        <dbReference type="ARBA" id="ARBA00024536"/>
    </source>
</evidence>
<dbReference type="InterPro" id="IPR033644">
    <property type="entry name" value="Ferrochelatase_C"/>
</dbReference>
<dbReference type="OrthoDB" id="9809741at2"/>
<dbReference type="GO" id="GO:0046872">
    <property type="term" value="F:metal ion binding"/>
    <property type="evidence" value="ECO:0007669"/>
    <property type="project" value="UniProtKB-KW"/>
</dbReference>
<proteinExistence type="inferred from homology"/>
<sequence>MTKKAVVLFNLGGPDGPAAVEPFLFNLFYDPAIIRLPKPLRWLVAKMISRRRAPVAQEIYAQIGGASPILPQTEAQAAALQDLLDQEAGDDYRVFVSMRYWHPFAHDVARAVADWTPEEVILLPLYPQFSSTTTASSLEEWTRAANAAGLAAPTASLCCYPFEKGLISACTELIAPKVAEMAGQKVRVLFSAHGLPQKIVDAGDPYQWQVERMAEKIVDRLAVPELDWKVCYQSRVGPMKWLEPSTETEIERAGAEAISLIVVPIAFVSEHSETLVELDIEYAHLAREAGVPEYHRIRTVGVQADFIAGLARMITALPPGRISSESGTRICPGGFKDCLMLAS</sequence>
<dbReference type="CDD" id="cd03411">
    <property type="entry name" value="Ferrochelatase_N"/>
    <property type="match status" value="1"/>
</dbReference>
<comment type="similarity">
    <text evidence="1 7 8">Belongs to the ferrochelatase family.</text>
</comment>
<evidence type="ECO:0000313" key="10">
    <source>
        <dbReference type="Proteomes" id="UP000445696"/>
    </source>
</evidence>
<dbReference type="UniPathway" id="UPA00252">
    <property type="reaction ID" value="UER00325"/>
</dbReference>
<dbReference type="AlphaFoldDB" id="A0A845MK84"/>
<comment type="function">
    <text evidence="7 8">Catalyzes the ferrous insertion into protoporphyrin IX.</text>
</comment>
<keyword evidence="3 7" id="KW-0350">Heme biosynthesis</keyword>
<evidence type="ECO:0000313" key="9">
    <source>
        <dbReference type="EMBL" id="MZR24065.1"/>
    </source>
</evidence>
<protein>
    <recommendedName>
        <fullName evidence="7 8">Ferrochelatase</fullName>
        <ecNumber evidence="7 8">4.98.1.1</ecNumber>
    </recommendedName>
    <alternativeName>
        <fullName evidence="7">Heme synthase</fullName>
    </alternativeName>
    <alternativeName>
        <fullName evidence="7">Protoheme ferro-lyase</fullName>
    </alternativeName>
</protein>
<dbReference type="NCBIfam" id="TIGR00109">
    <property type="entry name" value="hemH"/>
    <property type="match status" value="1"/>
</dbReference>
<evidence type="ECO:0000256" key="7">
    <source>
        <dbReference type="HAMAP-Rule" id="MF_00323"/>
    </source>
</evidence>
<evidence type="ECO:0000256" key="2">
    <source>
        <dbReference type="ARBA" id="ARBA00023004"/>
    </source>
</evidence>
<accession>A0A845MK84</accession>
<feature type="binding site" evidence="7">
    <location>
        <position position="273"/>
    </location>
    <ligand>
        <name>Fe(2+)</name>
        <dbReference type="ChEBI" id="CHEBI:29033"/>
    </ligand>
</feature>
<dbReference type="GO" id="GO:0006783">
    <property type="term" value="P:heme biosynthetic process"/>
    <property type="evidence" value="ECO:0007669"/>
    <property type="project" value="UniProtKB-UniRule"/>
</dbReference>
<dbReference type="PANTHER" id="PTHR11108:SF1">
    <property type="entry name" value="FERROCHELATASE, MITOCHONDRIAL"/>
    <property type="match status" value="1"/>
</dbReference>
<keyword evidence="7" id="KW-0479">Metal-binding</keyword>
<dbReference type="GO" id="GO:0004325">
    <property type="term" value="F:ferrochelatase activity"/>
    <property type="evidence" value="ECO:0007669"/>
    <property type="project" value="UniProtKB-UniRule"/>
</dbReference>
<reference evidence="9 10" key="1">
    <citation type="journal article" date="2014" name="Int. J. Syst. Evol. Microbiol.">
        <title>Sneathiella chungangensis sp. nov., isolated from a marine sand, and emended description of the genus Sneathiella.</title>
        <authorList>
            <person name="Siamphan C."/>
            <person name="Kim H."/>
            <person name="Lee J.S."/>
            <person name="Kim W."/>
        </authorList>
    </citation>
    <scope>NUCLEOTIDE SEQUENCE [LARGE SCALE GENOMIC DNA]</scope>
    <source>
        <strain evidence="9 10">KCTC 32476</strain>
    </source>
</reference>
<evidence type="ECO:0000256" key="8">
    <source>
        <dbReference type="RuleBase" id="RU000607"/>
    </source>
</evidence>
<dbReference type="Proteomes" id="UP000445696">
    <property type="component" value="Unassembled WGS sequence"/>
</dbReference>
<dbReference type="InterPro" id="IPR033659">
    <property type="entry name" value="Ferrochelatase_N"/>
</dbReference>
<dbReference type="CDD" id="cd00419">
    <property type="entry name" value="Ferrochelatase_C"/>
    <property type="match status" value="1"/>
</dbReference>
<dbReference type="HAMAP" id="MF_00323">
    <property type="entry name" value="Ferrochelatase"/>
    <property type="match status" value="1"/>
</dbReference>
<keyword evidence="7 8" id="KW-0963">Cytoplasm</keyword>
<evidence type="ECO:0000256" key="3">
    <source>
        <dbReference type="ARBA" id="ARBA00023133"/>
    </source>
</evidence>
<comment type="caution">
    <text evidence="9">The sequence shown here is derived from an EMBL/GenBank/DDBJ whole genome shotgun (WGS) entry which is preliminary data.</text>
</comment>
<organism evidence="9 10">
    <name type="scientific">Sneathiella chungangensis</name>
    <dbReference type="NCBI Taxonomy" id="1418234"/>
    <lineage>
        <taxon>Bacteria</taxon>
        <taxon>Pseudomonadati</taxon>
        <taxon>Pseudomonadota</taxon>
        <taxon>Alphaproteobacteria</taxon>
        <taxon>Sneathiellales</taxon>
        <taxon>Sneathiellaceae</taxon>
        <taxon>Sneathiella</taxon>
    </lineage>
</organism>
<evidence type="ECO:0000256" key="5">
    <source>
        <dbReference type="ARBA" id="ARBA00023244"/>
    </source>
</evidence>
<dbReference type="PROSITE" id="PS00534">
    <property type="entry name" value="FERROCHELATASE"/>
    <property type="match status" value="1"/>
</dbReference>
<keyword evidence="5 7" id="KW-0627">Porphyrin biosynthesis</keyword>
<gene>
    <name evidence="7" type="primary">hemH</name>
    <name evidence="9" type="ORF">GQF03_17155</name>
</gene>
<dbReference type="SUPFAM" id="SSF53800">
    <property type="entry name" value="Chelatase"/>
    <property type="match status" value="1"/>
</dbReference>
<comment type="catalytic activity">
    <reaction evidence="6">
        <text>Fe-coproporphyrin III + 2 H(+) = coproporphyrin III + Fe(2+)</text>
        <dbReference type="Rhea" id="RHEA:49572"/>
        <dbReference type="ChEBI" id="CHEBI:15378"/>
        <dbReference type="ChEBI" id="CHEBI:29033"/>
        <dbReference type="ChEBI" id="CHEBI:68438"/>
        <dbReference type="ChEBI" id="CHEBI:131725"/>
        <dbReference type="EC" id="4.99.1.9"/>
    </reaction>
    <physiologicalReaction direction="right-to-left" evidence="6">
        <dbReference type="Rhea" id="RHEA:49574"/>
    </physiologicalReaction>
</comment>
<dbReference type="RefSeq" id="WP_161340524.1">
    <property type="nucleotide sequence ID" value="NZ_JBHSDG010000003.1"/>
</dbReference>
<evidence type="ECO:0000256" key="4">
    <source>
        <dbReference type="ARBA" id="ARBA00023239"/>
    </source>
</evidence>
<dbReference type="InterPro" id="IPR019772">
    <property type="entry name" value="Ferrochelatase_AS"/>
</dbReference>
<feature type="binding site" evidence="7">
    <location>
        <position position="193"/>
    </location>
    <ligand>
        <name>Fe(2+)</name>
        <dbReference type="ChEBI" id="CHEBI:29033"/>
    </ligand>
</feature>
<dbReference type="InterPro" id="IPR001015">
    <property type="entry name" value="Ferrochelatase"/>
</dbReference>
<dbReference type="EC" id="4.98.1.1" evidence="7 8"/>
<dbReference type="PANTHER" id="PTHR11108">
    <property type="entry name" value="FERROCHELATASE"/>
    <property type="match status" value="1"/>
</dbReference>
<comment type="pathway">
    <text evidence="7 8">Porphyrin-containing compound metabolism; protoheme biosynthesis; protoheme from protoporphyrin-IX: step 1/1.</text>
</comment>
<dbReference type="EMBL" id="WTVA01000015">
    <property type="protein sequence ID" value="MZR24065.1"/>
    <property type="molecule type" value="Genomic_DNA"/>
</dbReference>
<comment type="subcellular location">
    <subcellularLocation>
        <location evidence="7 8">Cytoplasm</location>
    </subcellularLocation>
</comment>
<evidence type="ECO:0000256" key="1">
    <source>
        <dbReference type="ARBA" id="ARBA00007718"/>
    </source>
</evidence>